<feature type="domain" description="Phage shock protein PspC N-terminal" evidence="8">
    <location>
        <begin position="33"/>
        <end position="87"/>
    </location>
</feature>
<evidence type="ECO:0000313" key="10">
    <source>
        <dbReference type="EMBL" id="UUP13089.1"/>
    </source>
</evidence>
<dbReference type="InterPro" id="IPR007168">
    <property type="entry name" value="Phageshock_PspC_N"/>
</dbReference>
<keyword evidence="5 7" id="KW-0472">Membrane</keyword>
<dbReference type="InterPro" id="IPR052027">
    <property type="entry name" value="PspC"/>
</dbReference>
<evidence type="ECO:0000256" key="5">
    <source>
        <dbReference type="ARBA" id="ARBA00023136"/>
    </source>
</evidence>
<dbReference type="RefSeq" id="WP_232400996.1">
    <property type="nucleotide sequence ID" value="NZ_CP102173.1"/>
</dbReference>
<evidence type="ECO:0000256" key="2">
    <source>
        <dbReference type="ARBA" id="ARBA00022475"/>
    </source>
</evidence>
<name>A0ABY5M7N3_9ACTN</name>
<evidence type="ECO:0000259" key="9">
    <source>
        <dbReference type="Pfam" id="PF09922"/>
    </source>
</evidence>
<evidence type="ECO:0000256" key="6">
    <source>
        <dbReference type="SAM" id="MobiDB-lite"/>
    </source>
</evidence>
<reference evidence="10 11" key="1">
    <citation type="submission" date="2022-08" db="EMBL/GenBank/DDBJ databases">
        <title>novel species in genus Aeromicrobium.</title>
        <authorList>
            <person name="Ye L."/>
        </authorList>
    </citation>
    <scope>NUCLEOTIDE SEQUENCE [LARGE SCALE GENOMIC DNA]</scope>
    <source>
        <strain evidence="11">zg-Y1379</strain>
    </source>
</reference>
<evidence type="ECO:0000256" key="4">
    <source>
        <dbReference type="ARBA" id="ARBA00022989"/>
    </source>
</evidence>
<keyword evidence="11" id="KW-1185">Reference proteome</keyword>
<feature type="transmembrane region" description="Helical" evidence="7">
    <location>
        <begin position="58"/>
        <end position="85"/>
    </location>
</feature>
<feature type="transmembrane region" description="Helical" evidence="7">
    <location>
        <begin position="196"/>
        <end position="214"/>
    </location>
</feature>
<comment type="subcellular location">
    <subcellularLocation>
        <location evidence="1">Cell membrane</location>
        <topology evidence="1">Single-pass membrane protein</topology>
    </subcellularLocation>
</comment>
<dbReference type="InterPro" id="IPR024425">
    <property type="entry name" value="LiaF-like_C"/>
</dbReference>
<dbReference type="PANTHER" id="PTHR33885:SF3">
    <property type="entry name" value="PHAGE SHOCK PROTEIN C"/>
    <property type="match status" value="1"/>
</dbReference>
<keyword evidence="3 7" id="KW-0812">Transmembrane</keyword>
<evidence type="ECO:0000256" key="3">
    <source>
        <dbReference type="ARBA" id="ARBA00022692"/>
    </source>
</evidence>
<feature type="transmembrane region" description="Helical" evidence="7">
    <location>
        <begin position="130"/>
        <end position="151"/>
    </location>
</feature>
<evidence type="ECO:0000256" key="1">
    <source>
        <dbReference type="ARBA" id="ARBA00004162"/>
    </source>
</evidence>
<dbReference type="EMBL" id="CP102173">
    <property type="protein sequence ID" value="UUP13089.1"/>
    <property type="molecule type" value="Genomic_DNA"/>
</dbReference>
<evidence type="ECO:0000256" key="7">
    <source>
        <dbReference type="SAM" id="Phobius"/>
    </source>
</evidence>
<proteinExistence type="predicted"/>
<feature type="domain" description="Cell wall-active antibiotics response LiaF-like C-terminal" evidence="9">
    <location>
        <begin position="284"/>
        <end position="382"/>
    </location>
</feature>
<dbReference type="PANTHER" id="PTHR33885">
    <property type="entry name" value="PHAGE SHOCK PROTEIN C"/>
    <property type="match status" value="1"/>
</dbReference>
<dbReference type="Pfam" id="PF04024">
    <property type="entry name" value="PspC"/>
    <property type="match status" value="1"/>
</dbReference>
<dbReference type="Pfam" id="PF09922">
    <property type="entry name" value="LiaF-like_C"/>
    <property type="match status" value="1"/>
</dbReference>
<sequence>MNDTQQFAPPAGDPPPGPGDEFDPSRLRTIADMRRSRDDRVVAGVCAGAARYLGIDPIVVRVVIAVLTIAGFAGAIVYVAAWVLVPSDDADKSLAAEWFKLDRNEEQVRVGGLVAAAILAALSIVGDSSWAWWGGAPWWLLPTALVLYVFWVRPRRRREQRERREQVLHDPTADRTQTIPVTRTAAEPREGRSNTLLLLTASLAAIALAVTLIYDEVQEDLPWTTYVAVALAAVGVGLLIGTFFGTSGGLVLIGAVLAVALTVGSALPGGRLGTQRTSPTLAAAVDDHYRHGIGLLELDLTDVSDPDALLGRTVVLDAGIGLTRVVVPDGLPVRVDTDLKAGQISLFGREDDGTDLELSTGDTPPEAAVTIDVDQKAGRIEVIRQ</sequence>
<feature type="region of interest" description="Disordered" evidence="6">
    <location>
        <begin position="1"/>
        <end position="23"/>
    </location>
</feature>
<protein>
    <submittedName>
        <fullName evidence="10">PspC domain-containing protein</fullName>
    </submittedName>
</protein>
<evidence type="ECO:0000259" key="8">
    <source>
        <dbReference type="Pfam" id="PF04024"/>
    </source>
</evidence>
<feature type="transmembrane region" description="Helical" evidence="7">
    <location>
        <begin position="251"/>
        <end position="270"/>
    </location>
</feature>
<accession>A0ABY5M7N3</accession>
<evidence type="ECO:0000313" key="11">
    <source>
        <dbReference type="Proteomes" id="UP001316184"/>
    </source>
</evidence>
<dbReference type="Proteomes" id="UP001316184">
    <property type="component" value="Chromosome"/>
</dbReference>
<gene>
    <name evidence="10" type="ORF">NQV15_14685</name>
</gene>
<organism evidence="10 11">
    <name type="scientific">Aeromicrobium wangtongii</name>
    <dbReference type="NCBI Taxonomy" id="2969247"/>
    <lineage>
        <taxon>Bacteria</taxon>
        <taxon>Bacillati</taxon>
        <taxon>Actinomycetota</taxon>
        <taxon>Actinomycetes</taxon>
        <taxon>Propionibacteriales</taxon>
        <taxon>Nocardioidaceae</taxon>
        <taxon>Aeromicrobium</taxon>
    </lineage>
</organism>
<keyword evidence="2" id="KW-1003">Cell membrane</keyword>
<keyword evidence="4 7" id="KW-1133">Transmembrane helix</keyword>
<feature type="transmembrane region" description="Helical" evidence="7">
    <location>
        <begin position="226"/>
        <end position="244"/>
    </location>
</feature>